<dbReference type="PANTHER" id="PTHR16631">
    <property type="entry name" value="GLUCAN 1,3-BETA-GLUCOSIDASE"/>
    <property type="match status" value="1"/>
</dbReference>
<feature type="chain" id="PRO_5040333507" description="glucan endo-1,3-beta-D-glucosidase" evidence="7">
    <location>
        <begin position="19"/>
        <end position="508"/>
    </location>
</feature>
<evidence type="ECO:0000256" key="3">
    <source>
        <dbReference type="ARBA" id="ARBA00008773"/>
    </source>
</evidence>
<sequence length="508" mass="54342">MKLAPLFLLTGVLESAAAKIYAGFNYGAFWSEQSNVKQYADFHKGFELAKNLTNTPVSFDSARLYTCITAGTKDDPTPAFQAAIDTGTNLLLGMWVSPSETGQSNDDLVENELTALGKAFERYGQTLADLIIGLSVGSEDVYRFTMQQAGVGPDNLRLTIKKISRKDRSGLVGPFHASDFIGMTAYPYWDGKAIEEANATFMATLKDTQQRAGNTSVWISEVGCASADNYQRYWNEFELLQDSTPDQPDWGLLDAKTYQPRIKDLSCGGRSDMTALAAENTTSASRTSSSKPGPTTLSTVYAHASESVSGAPSLSTSSVTASISPPRTTRTTQTLTTTVQKTPSVTDAAGNEFTVFLTTTTYVSATPTSNATLPSANGTSSADNLTACIVMMDLMRDGTFVPVATYAENVSTCTPPPRFTGSPFTMIVGPTAAPHLTEQRSSFDLWAPSTSSKQPTSTTAIQPNGPTCTTTAGVAYEVVILDGLTHTGFATVTCPLVSRRFLPLPQLR</sequence>
<organism evidence="8 9">
    <name type="scientific">Didymella heteroderae</name>
    <dbReference type="NCBI Taxonomy" id="1769908"/>
    <lineage>
        <taxon>Eukaryota</taxon>
        <taxon>Fungi</taxon>
        <taxon>Dikarya</taxon>
        <taxon>Ascomycota</taxon>
        <taxon>Pezizomycotina</taxon>
        <taxon>Dothideomycetes</taxon>
        <taxon>Pleosporomycetidae</taxon>
        <taxon>Pleosporales</taxon>
        <taxon>Pleosporineae</taxon>
        <taxon>Didymellaceae</taxon>
        <taxon>Didymella</taxon>
    </lineage>
</organism>
<keyword evidence="9" id="KW-1185">Reference proteome</keyword>
<dbReference type="GO" id="GO:0005576">
    <property type="term" value="C:extracellular region"/>
    <property type="evidence" value="ECO:0007669"/>
    <property type="project" value="TreeGrafter"/>
</dbReference>
<evidence type="ECO:0000256" key="6">
    <source>
        <dbReference type="SAM" id="MobiDB-lite"/>
    </source>
</evidence>
<keyword evidence="5" id="KW-0378">Hydrolase</keyword>
<evidence type="ECO:0000256" key="1">
    <source>
        <dbReference type="ARBA" id="ARBA00000382"/>
    </source>
</evidence>
<gene>
    <name evidence="8" type="ORF">E8E12_003064</name>
</gene>
<evidence type="ECO:0000256" key="5">
    <source>
        <dbReference type="ARBA" id="ARBA00022801"/>
    </source>
</evidence>
<dbReference type="GO" id="GO:0009986">
    <property type="term" value="C:cell surface"/>
    <property type="evidence" value="ECO:0007669"/>
    <property type="project" value="TreeGrafter"/>
</dbReference>
<dbReference type="Proteomes" id="UP000758155">
    <property type="component" value="Unassembled WGS sequence"/>
</dbReference>
<dbReference type="InterPro" id="IPR050732">
    <property type="entry name" value="Beta-glucan_modifiers"/>
</dbReference>
<name>A0A9P4WJD4_9PLEO</name>
<dbReference type="InterPro" id="IPR017853">
    <property type="entry name" value="GH"/>
</dbReference>
<feature type="region of interest" description="Disordered" evidence="6">
    <location>
        <begin position="309"/>
        <end position="335"/>
    </location>
</feature>
<dbReference type="GO" id="GO:0071555">
    <property type="term" value="P:cell wall organization"/>
    <property type="evidence" value="ECO:0007669"/>
    <property type="project" value="TreeGrafter"/>
</dbReference>
<comment type="caution">
    <text evidence="8">The sequence shown here is derived from an EMBL/GenBank/DDBJ whole genome shotgun (WGS) entry which is preliminary data.</text>
</comment>
<feature type="compositionally biased region" description="Low complexity" evidence="6">
    <location>
        <begin position="311"/>
        <end position="335"/>
    </location>
</feature>
<evidence type="ECO:0000313" key="9">
    <source>
        <dbReference type="Proteomes" id="UP000758155"/>
    </source>
</evidence>
<dbReference type="EMBL" id="SWKV01000073">
    <property type="protein sequence ID" value="KAF3033964.1"/>
    <property type="molecule type" value="Genomic_DNA"/>
</dbReference>
<feature type="signal peptide" evidence="7">
    <location>
        <begin position="1"/>
        <end position="18"/>
    </location>
</feature>
<comment type="similarity">
    <text evidence="3">Belongs to the glycosyl hydrolase 17 family.</text>
</comment>
<accession>A0A9P4WJD4</accession>
<evidence type="ECO:0000256" key="4">
    <source>
        <dbReference type="ARBA" id="ARBA00012780"/>
    </source>
</evidence>
<evidence type="ECO:0000256" key="7">
    <source>
        <dbReference type="SAM" id="SignalP"/>
    </source>
</evidence>
<dbReference type="PANTHER" id="PTHR16631:SF13">
    <property type="entry name" value="GLUCAN ENDO-1,3-BETA-GLUCOSIDASE EGLC-RELATED"/>
    <property type="match status" value="1"/>
</dbReference>
<dbReference type="EC" id="3.2.1.39" evidence="4"/>
<dbReference type="AlphaFoldDB" id="A0A9P4WJD4"/>
<protein>
    <recommendedName>
        <fullName evidence="4">glucan endo-1,3-beta-D-glucosidase</fullName>
        <ecNumber evidence="4">3.2.1.39</ecNumber>
    </recommendedName>
</protein>
<dbReference type="GO" id="GO:0009277">
    <property type="term" value="C:fungal-type cell wall"/>
    <property type="evidence" value="ECO:0007669"/>
    <property type="project" value="TreeGrafter"/>
</dbReference>
<dbReference type="GO" id="GO:0042973">
    <property type="term" value="F:glucan endo-1,3-beta-D-glucosidase activity"/>
    <property type="evidence" value="ECO:0007669"/>
    <property type="project" value="UniProtKB-EC"/>
</dbReference>
<evidence type="ECO:0000313" key="8">
    <source>
        <dbReference type="EMBL" id="KAF3033964.1"/>
    </source>
</evidence>
<proteinExistence type="inferred from homology"/>
<evidence type="ECO:0000256" key="2">
    <source>
        <dbReference type="ARBA" id="ARBA00004196"/>
    </source>
</evidence>
<dbReference type="OrthoDB" id="77201at2759"/>
<comment type="subcellular location">
    <subcellularLocation>
        <location evidence="2">Cell envelope</location>
    </subcellularLocation>
</comment>
<dbReference type="SUPFAM" id="SSF51445">
    <property type="entry name" value="(Trans)glycosidases"/>
    <property type="match status" value="1"/>
</dbReference>
<reference evidence="8" key="1">
    <citation type="submission" date="2019-04" db="EMBL/GenBank/DDBJ databases">
        <title>Sequencing of skin fungus with MAO and IRED activity.</title>
        <authorList>
            <person name="Marsaioli A.J."/>
            <person name="Bonatto J.M.C."/>
            <person name="Reis Junior O."/>
        </authorList>
    </citation>
    <scope>NUCLEOTIDE SEQUENCE</scope>
    <source>
        <strain evidence="8">28M1</strain>
    </source>
</reference>
<comment type="catalytic activity">
    <reaction evidence="1">
        <text>Hydrolysis of (1-&gt;3)-beta-D-glucosidic linkages in (1-&gt;3)-beta-D-glucans.</text>
        <dbReference type="EC" id="3.2.1.39"/>
    </reaction>
</comment>
<keyword evidence="7" id="KW-0732">Signal</keyword>